<comment type="caution">
    <text evidence="2">The sequence shown here is derived from an EMBL/GenBank/DDBJ whole genome shotgun (WGS) entry which is preliminary data.</text>
</comment>
<organism evidence="2 3">
    <name type="scientific">Streptomyces caatingaensis</name>
    <dbReference type="NCBI Taxonomy" id="1678637"/>
    <lineage>
        <taxon>Bacteria</taxon>
        <taxon>Bacillati</taxon>
        <taxon>Actinomycetota</taxon>
        <taxon>Actinomycetes</taxon>
        <taxon>Kitasatosporales</taxon>
        <taxon>Streptomycetaceae</taxon>
        <taxon>Streptomyces</taxon>
    </lineage>
</organism>
<gene>
    <name evidence="2" type="ORF">AC230_16885</name>
</gene>
<evidence type="ECO:0000313" key="3">
    <source>
        <dbReference type="Proteomes" id="UP000037288"/>
    </source>
</evidence>
<dbReference type="Pfam" id="PF08592">
    <property type="entry name" value="Anthrone_oxy"/>
    <property type="match status" value="1"/>
</dbReference>
<reference evidence="3" key="1">
    <citation type="submission" date="2015-07" db="EMBL/GenBank/DDBJ databases">
        <title>Draft genome sequence of Streptomyces sp. CMAA 1322, a bacterium isolated from Caatinga biome, from dry forest semiarid of Brazil.</title>
        <authorList>
            <person name="Santos S.N."/>
            <person name="Gacesa R."/>
            <person name="Taketani R.G."/>
            <person name="Long P.F."/>
            <person name="Melo I.S."/>
        </authorList>
    </citation>
    <scope>NUCLEOTIDE SEQUENCE [LARGE SCALE GENOMIC DNA]</scope>
    <source>
        <strain evidence="3">CMAA 1322</strain>
    </source>
</reference>
<keyword evidence="1" id="KW-0812">Transmembrane</keyword>
<feature type="transmembrane region" description="Helical" evidence="1">
    <location>
        <begin position="56"/>
        <end position="75"/>
    </location>
</feature>
<keyword evidence="1" id="KW-1133">Transmembrane helix</keyword>
<feature type="transmembrane region" description="Helical" evidence="1">
    <location>
        <begin position="133"/>
        <end position="153"/>
    </location>
</feature>
<evidence type="ECO:0000256" key="1">
    <source>
        <dbReference type="SAM" id="Phobius"/>
    </source>
</evidence>
<dbReference type="OrthoDB" id="3854156at2"/>
<dbReference type="Proteomes" id="UP000037288">
    <property type="component" value="Unassembled WGS sequence"/>
</dbReference>
<feature type="transmembrane region" description="Helical" evidence="1">
    <location>
        <begin position="81"/>
        <end position="98"/>
    </location>
</feature>
<feature type="transmembrane region" description="Helical" evidence="1">
    <location>
        <begin position="12"/>
        <end position="35"/>
    </location>
</feature>
<dbReference type="AlphaFoldDB" id="A0A0K9XCY5"/>
<dbReference type="EMBL" id="LFXA01000010">
    <property type="protein sequence ID" value="KNB51254.1"/>
    <property type="molecule type" value="Genomic_DNA"/>
</dbReference>
<dbReference type="RefSeq" id="WP_049717082.1">
    <property type="nucleotide sequence ID" value="NZ_LFXA01000010.1"/>
</dbReference>
<keyword evidence="1" id="KW-0472">Membrane</keyword>
<sequence length="154" mass="16543">MSLPLELVQAFVIVATGTVAGTFFAVAVSVFPALMTMPPQQYVQTQRRLGEGYHPVMPIVVSSVLVGDALLAVFADSGLLRAVYAAAVGLFLAVPLISQYGNLPLNKAIQAADRNGVPESWDDPRPGWRKWHLIRSVFAFLVLILNVLTAAVLA</sequence>
<protein>
    <recommendedName>
        <fullName evidence="4">DUF1772 domain-containing protein</fullName>
    </recommendedName>
</protein>
<keyword evidence="3" id="KW-1185">Reference proteome</keyword>
<dbReference type="PATRIC" id="fig|1678637.3.peg.3639"/>
<accession>A0A0K9XCY5</accession>
<dbReference type="InterPro" id="IPR013901">
    <property type="entry name" value="Anthrone_oxy"/>
</dbReference>
<name>A0A0K9XCY5_9ACTN</name>
<evidence type="ECO:0008006" key="4">
    <source>
        <dbReference type="Google" id="ProtNLM"/>
    </source>
</evidence>
<proteinExistence type="predicted"/>
<evidence type="ECO:0000313" key="2">
    <source>
        <dbReference type="EMBL" id="KNB51254.1"/>
    </source>
</evidence>